<gene>
    <name evidence="2" type="ORF">SM757_30810</name>
</gene>
<evidence type="ECO:0000313" key="3">
    <source>
        <dbReference type="Proteomes" id="UP001293718"/>
    </source>
</evidence>
<dbReference type="Gene3D" id="2.40.10.220">
    <property type="entry name" value="predicted glycosyltransferase like domains"/>
    <property type="match status" value="1"/>
</dbReference>
<dbReference type="InterPro" id="IPR009875">
    <property type="entry name" value="PilZ_domain"/>
</dbReference>
<evidence type="ECO:0000259" key="1">
    <source>
        <dbReference type="Pfam" id="PF07238"/>
    </source>
</evidence>
<accession>A0ABU5IQ03</accession>
<reference evidence="2 3" key="1">
    <citation type="submission" date="2023-11" db="EMBL/GenBank/DDBJ databases">
        <title>Draft genome of Azohydromonas lata strain H1 (DSM1123), a polyhydroxyalkanoate producer.</title>
        <authorList>
            <person name="Traversa D."/>
            <person name="D'Addabbo P."/>
            <person name="Pazzani C."/>
            <person name="Manzari C."/>
            <person name="Chiara M."/>
            <person name="Scrascia M."/>
        </authorList>
    </citation>
    <scope>NUCLEOTIDE SEQUENCE [LARGE SCALE GENOMIC DNA]</scope>
    <source>
        <strain evidence="2 3">H1</strain>
    </source>
</reference>
<dbReference type="Pfam" id="PF07238">
    <property type="entry name" value="PilZ"/>
    <property type="match status" value="1"/>
</dbReference>
<protein>
    <submittedName>
        <fullName evidence="2">PilZ domain-containing protein</fullName>
    </submittedName>
</protein>
<comment type="caution">
    <text evidence="2">The sequence shown here is derived from an EMBL/GenBank/DDBJ whole genome shotgun (WGS) entry which is preliminary data.</text>
</comment>
<feature type="domain" description="PilZ" evidence="1">
    <location>
        <begin position="132"/>
        <end position="237"/>
    </location>
</feature>
<dbReference type="RefSeq" id="WP_157119284.1">
    <property type="nucleotide sequence ID" value="NZ_JAXOJX010000091.1"/>
</dbReference>
<dbReference type="EMBL" id="JAXOJX010000091">
    <property type="protein sequence ID" value="MDZ5460975.1"/>
    <property type="molecule type" value="Genomic_DNA"/>
</dbReference>
<organism evidence="2 3">
    <name type="scientific">Azohydromonas lata</name>
    <dbReference type="NCBI Taxonomy" id="45677"/>
    <lineage>
        <taxon>Bacteria</taxon>
        <taxon>Pseudomonadati</taxon>
        <taxon>Pseudomonadota</taxon>
        <taxon>Betaproteobacteria</taxon>
        <taxon>Burkholderiales</taxon>
        <taxon>Sphaerotilaceae</taxon>
        <taxon>Azohydromonas</taxon>
    </lineage>
</organism>
<evidence type="ECO:0000313" key="2">
    <source>
        <dbReference type="EMBL" id="MDZ5460975.1"/>
    </source>
</evidence>
<sequence length="252" mass="27619">MNTNTVWTALRRLWQPSSLAPAGIAVDDAHITGDTPIRRIFERLSRANTLMSLRSEDGDFDALAKLLSAGRTGLTLQLHAREGVPVDAIPPVLKATLCCDMGVLLFALSGARLDRHSGAVHVPYPRDIEQVQSRRHFRVTALNGSQYRAELLLPGLGRVPRVRNLSEEGVSFEANNAPALAQGTLFHNVILELDGEPLEVPVLQVVHCRDYGDYCTVGAHFEIVVADEARQLRRWIAAAQSGMLTKASEDDV</sequence>
<dbReference type="Proteomes" id="UP001293718">
    <property type="component" value="Unassembled WGS sequence"/>
</dbReference>
<proteinExistence type="predicted"/>
<name>A0ABU5IQ03_9BURK</name>
<keyword evidence="3" id="KW-1185">Reference proteome</keyword>